<dbReference type="Pfam" id="PF01844">
    <property type="entry name" value="HNH"/>
    <property type="match status" value="1"/>
</dbReference>
<name>A0A4Y6E9Z0_9CAUD</name>
<dbReference type="GO" id="GO:0003676">
    <property type="term" value="F:nucleic acid binding"/>
    <property type="evidence" value="ECO:0007669"/>
    <property type="project" value="InterPro"/>
</dbReference>
<gene>
    <name evidence="2" type="ORF">PONTUS_111</name>
</gene>
<dbReference type="InterPro" id="IPR003615">
    <property type="entry name" value="HNH_nuc"/>
</dbReference>
<evidence type="ECO:0000313" key="2">
    <source>
        <dbReference type="EMBL" id="QDF14745.1"/>
    </source>
</evidence>
<proteinExistence type="predicted"/>
<sequence length="95" mass="11147">MDAAKRKREREKRDLGMAPSTARDRLMKKLVFSHIQSRGIVCHHCGKEMAVDTFSIEHIKPWRGEPNAAELYFDLDNVTYSHRSCNYKFTRQNGY</sequence>
<organism evidence="2 3">
    <name type="scientific">Vibrio phage Pontus</name>
    <dbReference type="NCBI Taxonomy" id="2590874"/>
    <lineage>
        <taxon>Viruses</taxon>
        <taxon>Duplodnaviria</taxon>
        <taxon>Heunggongvirae</taxon>
        <taxon>Uroviricota</taxon>
        <taxon>Caudoviricetes</taxon>
        <taxon>Demerecviridae</taxon>
        <taxon>Ermolyevavirinae</taxon>
        <taxon>Thalassavirus</taxon>
        <taxon>Thalassavirus pontus</taxon>
    </lineage>
</organism>
<protein>
    <recommendedName>
        <fullName evidence="1">HNH domain-containing protein</fullName>
    </recommendedName>
</protein>
<reference evidence="2 3" key="1">
    <citation type="submission" date="2019-05" db="EMBL/GenBank/DDBJ databases">
        <authorList>
            <person name="Sutton N.W."/>
            <person name="Sebastian A.Z."/>
            <person name="Albert I.U."/>
            <person name="Broussard G.W."/>
        </authorList>
    </citation>
    <scope>NUCLEOTIDE SEQUENCE [LARGE SCALE GENOMIC DNA]</scope>
    <source>
        <strain evidence="2 3">Pontus</strain>
    </source>
</reference>
<dbReference type="Proteomes" id="UP000320371">
    <property type="component" value="Segment"/>
</dbReference>
<dbReference type="GO" id="GO:0004519">
    <property type="term" value="F:endonuclease activity"/>
    <property type="evidence" value="ECO:0007669"/>
    <property type="project" value="InterPro"/>
</dbReference>
<evidence type="ECO:0000313" key="3">
    <source>
        <dbReference type="Proteomes" id="UP000320371"/>
    </source>
</evidence>
<keyword evidence="3" id="KW-1185">Reference proteome</keyword>
<evidence type="ECO:0000259" key="1">
    <source>
        <dbReference type="Pfam" id="PF01844"/>
    </source>
</evidence>
<dbReference type="GO" id="GO:0008270">
    <property type="term" value="F:zinc ion binding"/>
    <property type="evidence" value="ECO:0007669"/>
    <property type="project" value="InterPro"/>
</dbReference>
<feature type="domain" description="HNH" evidence="1">
    <location>
        <begin position="42"/>
        <end position="88"/>
    </location>
</feature>
<dbReference type="EMBL" id="MK907780">
    <property type="protein sequence ID" value="QDF14745.1"/>
    <property type="molecule type" value="Genomic_DNA"/>
</dbReference>
<accession>A0A4Y6E9Z0</accession>
<dbReference type="InterPro" id="IPR002711">
    <property type="entry name" value="HNH"/>
</dbReference>
<dbReference type="Gene3D" id="1.10.30.50">
    <property type="match status" value="1"/>
</dbReference>
<dbReference type="CDD" id="cd00085">
    <property type="entry name" value="HNHc"/>
    <property type="match status" value="1"/>
</dbReference>